<feature type="active site" description="Proton donor" evidence="1">
    <location>
        <position position="62"/>
    </location>
</feature>
<dbReference type="SUPFAM" id="SSF48208">
    <property type="entry name" value="Six-hairpin glycosidases"/>
    <property type="match status" value="1"/>
</dbReference>
<accession>A0A6I7TR52</accession>
<feature type="active site" description="Nucleophile" evidence="1">
    <location>
        <position position="241"/>
    </location>
</feature>
<dbReference type="Pfam" id="PF02011">
    <property type="entry name" value="Glyco_hydro_48"/>
    <property type="match status" value="2"/>
</dbReference>
<organism evidence="2 4">
    <name type="scientific">Bacillus paralicheniformis</name>
    <dbReference type="NCBI Taxonomy" id="1648923"/>
    <lineage>
        <taxon>Bacteria</taxon>
        <taxon>Bacillati</taxon>
        <taxon>Bacillota</taxon>
        <taxon>Bacilli</taxon>
        <taxon>Bacillales</taxon>
        <taxon>Bacillaceae</taxon>
        <taxon>Bacillus</taxon>
    </lineage>
</organism>
<evidence type="ECO:0000313" key="3">
    <source>
        <dbReference type="EMBL" id="TWL40776.1"/>
    </source>
</evidence>
<comment type="caution">
    <text evidence="2">The sequence shown here is derived from an EMBL/GenBank/DDBJ whole genome shotgun (WGS) entry which is preliminary data.</text>
</comment>
<evidence type="ECO:0000313" key="2">
    <source>
        <dbReference type="EMBL" id="OLF87752.1"/>
    </source>
</evidence>
<proteinExistence type="predicted"/>
<dbReference type="GO" id="GO:0008810">
    <property type="term" value="F:cellulase activity"/>
    <property type="evidence" value="ECO:0007669"/>
    <property type="project" value="InterPro"/>
</dbReference>
<keyword evidence="5" id="KW-1185">Reference proteome</keyword>
<reference evidence="2 4" key="1">
    <citation type="journal article" date="2016" name="Front. Microbiol.">
        <title>High-Level Heat Resistance of Spores of Bacillus amyloliquefaciens and Bacillus licheniformis Results from the Presence of a spoVA Operon in a Tn1546 Transposon.</title>
        <authorList>
            <person name="Berendsen E.M."/>
            <person name="Koning R.A."/>
            <person name="Boekhorst J."/>
            <person name="de Jong A."/>
            <person name="Kuipers O.P."/>
            <person name="Wells-Bennik M.H."/>
        </authorList>
    </citation>
    <scope>NUCLEOTIDE SEQUENCE [LARGE SCALE GENOMIC DNA]</scope>
    <source>
        <strain evidence="2 4">B4121</strain>
    </source>
</reference>
<dbReference type="SMR" id="A0A6I7TR52"/>
<dbReference type="Proteomes" id="UP000185604">
    <property type="component" value="Unassembled WGS sequence"/>
</dbReference>
<dbReference type="AlphaFoldDB" id="A0A6I7TR52"/>
<dbReference type="Gene3D" id="1.50.10.10">
    <property type="match status" value="3"/>
</dbReference>
<dbReference type="InterPro" id="IPR012341">
    <property type="entry name" value="6hp_glycosidase-like_sf"/>
</dbReference>
<name>A0A6I7TR52_9BACI</name>
<dbReference type="EMBL" id="NILF01000026">
    <property type="protein sequence ID" value="TWL40776.1"/>
    <property type="molecule type" value="Genomic_DNA"/>
</dbReference>
<gene>
    <name evidence="2" type="ORF">B4121_4204</name>
    <name evidence="3" type="ORF">CHCC15381_0573</name>
</gene>
<dbReference type="GO" id="GO:0030245">
    <property type="term" value="P:cellulose catabolic process"/>
    <property type="evidence" value="ECO:0007669"/>
    <property type="project" value="InterPro"/>
</dbReference>
<sequence>MKRKLEALKGGRIMDNKTRFMQLYEQIKNPQNGYFSPEGIPYHSVETLICEAPDYGHMTTSEAYSYWLWLEAMYGRYTQDWSKLEAAWDNMEKYIIPVNEGDGNEEQPTMNYYNPSSPATYAAEHRYPDLYPSALTGQYPAGNDPLDSELRSTYGSNETYLMHWLLDVDNWYGFGNLLNPSHTAVYVNTYQRGEQESVWETVPHPSQDNQTFGKPNEGFMSLFTKENQAPAPQWRYTNATDADARAVQAMYWARQWGYSNTKYLEKAKKMGDFLRYGMYDKYFQEIGSAADGSPSRGTGKNACHYLMAWYTAWGGGLGQYANWAWRIGASHVHQGYQNPVASYALSTAEGGLIPNSSTARSDWEQALKRQLELYTWLLSSEGAVAGGATNSWNGSYSAYPQNVSTFYGMAYTEAPVYHDPPSNNWFGMQVWPLERVAELYYIFAEKGDKSSENFQMAKHVIEKWIAYSLDYVFVGERPVTDEEGYYLNEAGERVLGGQNPQIAVQSDPGEFWIPANLEWSGQPDPWKGFDSFTGNPGLHVTTKNPSQDVGVLGSYIKTLVFFAAGTKAETGGFTALGNKAKNVAKELLDAAWNKNDGIGIAAEEEHEDYIRYFTKEVYFPNGWSGKNGQGNTIPGSNTVPSDPAKGGNGVYISHADLRPKIKNDPMWPYLENKYQTSWNPNTGKWENGLPTFVYHRFWSQVDMATAYAEYDRLIGNA</sequence>
<protein>
    <submittedName>
        <fullName evidence="2">Exoglucanase II</fullName>
    </submittedName>
    <submittedName>
        <fullName evidence="3">Exoglucanase-2</fullName>
    </submittedName>
</protein>
<dbReference type="EMBL" id="LKPO01000026">
    <property type="protein sequence ID" value="OLF87752.1"/>
    <property type="molecule type" value="Genomic_DNA"/>
</dbReference>
<dbReference type="PRINTS" id="PR00844">
    <property type="entry name" value="GLHYDRLASE48"/>
</dbReference>
<evidence type="ECO:0000313" key="4">
    <source>
        <dbReference type="Proteomes" id="UP000185604"/>
    </source>
</evidence>
<reference evidence="3 5" key="2">
    <citation type="submission" date="2019-06" db="EMBL/GenBank/DDBJ databases">
        <title>Genome sequence analysis of &gt;100 Bacillus licheniformis strains suggests intrinsic resistance to this species.</title>
        <authorList>
            <person name="Wels M."/>
            <person name="Siezen R.J."/>
            <person name="Johansen E."/>
            <person name="Stuer-Lauridsen B."/>
            <person name="Bjerre K."/>
            <person name="Nielsen B.K.K."/>
        </authorList>
    </citation>
    <scope>NUCLEOTIDE SEQUENCE [LARGE SCALE GENOMIC DNA]</scope>
    <source>
        <strain evidence="3 5">BAC-15381</strain>
    </source>
</reference>
<dbReference type="InterPro" id="IPR008928">
    <property type="entry name" value="6-hairpin_glycosidase_sf"/>
</dbReference>
<evidence type="ECO:0000256" key="1">
    <source>
        <dbReference type="PIRSR" id="PIRSR600556-1"/>
    </source>
</evidence>
<evidence type="ECO:0000313" key="5">
    <source>
        <dbReference type="Proteomes" id="UP000429980"/>
    </source>
</evidence>
<dbReference type="InterPro" id="IPR000556">
    <property type="entry name" value="Glyco_hydro_48F"/>
</dbReference>
<dbReference type="Proteomes" id="UP000429980">
    <property type="component" value="Unassembled WGS sequence"/>
</dbReference>